<name>A0AA37P8Y7_9PEZI</name>
<keyword evidence="2" id="KW-1185">Reference proteome</keyword>
<evidence type="ECO:0000313" key="1">
    <source>
        <dbReference type="EMBL" id="GKT47830.1"/>
    </source>
</evidence>
<sequence length="60" mass="5915">MLTYCVSISAAKGCAERADTVASASLDQDAGGIGSSNGIADKDPAADRGGLLVVTDKNSV</sequence>
<reference evidence="1 2" key="1">
    <citation type="submission" date="2022-03" db="EMBL/GenBank/DDBJ databases">
        <title>Genome data of Colletotrichum spp.</title>
        <authorList>
            <person name="Utami Y.D."/>
            <person name="Hiruma K."/>
        </authorList>
    </citation>
    <scope>NUCLEOTIDE SEQUENCE [LARGE SCALE GENOMIC DNA]</scope>
    <source>
        <strain evidence="1 2">MAFF 239500</strain>
    </source>
</reference>
<dbReference type="RefSeq" id="XP_049130180.1">
    <property type="nucleotide sequence ID" value="XM_049274223.1"/>
</dbReference>
<dbReference type="EMBL" id="BQXU01000021">
    <property type="protein sequence ID" value="GKT47830.1"/>
    <property type="molecule type" value="Genomic_DNA"/>
</dbReference>
<dbReference type="GeneID" id="73328813"/>
<dbReference type="Proteomes" id="UP001055115">
    <property type="component" value="Unassembled WGS sequence"/>
</dbReference>
<dbReference type="AlphaFoldDB" id="A0AA37P8Y7"/>
<proteinExistence type="predicted"/>
<gene>
    <name evidence="1" type="ORF">ColSpa_08011</name>
</gene>
<comment type="caution">
    <text evidence="1">The sequence shown here is derived from an EMBL/GenBank/DDBJ whole genome shotgun (WGS) entry which is preliminary data.</text>
</comment>
<accession>A0AA37P8Y7</accession>
<evidence type="ECO:0000313" key="2">
    <source>
        <dbReference type="Proteomes" id="UP001055115"/>
    </source>
</evidence>
<protein>
    <submittedName>
        <fullName evidence="1">Uncharacterized protein</fullName>
    </submittedName>
</protein>
<organism evidence="1 2">
    <name type="scientific">Colletotrichum spaethianum</name>
    <dbReference type="NCBI Taxonomy" id="700344"/>
    <lineage>
        <taxon>Eukaryota</taxon>
        <taxon>Fungi</taxon>
        <taxon>Dikarya</taxon>
        <taxon>Ascomycota</taxon>
        <taxon>Pezizomycotina</taxon>
        <taxon>Sordariomycetes</taxon>
        <taxon>Hypocreomycetidae</taxon>
        <taxon>Glomerellales</taxon>
        <taxon>Glomerellaceae</taxon>
        <taxon>Colletotrichum</taxon>
        <taxon>Colletotrichum spaethianum species complex</taxon>
    </lineage>
</organism>